<dbReference type="AlphaFoldDB" id="A0A4R7PFT1"/>
<dbReference type="Gene3D" id="1.10.10.10">
    <property type="entry name" value="Winged helix-like DNA-binding domain superfamily/Winged helix DNA-binding domain"/>
    <property type="match status" value="1"/>
</dbReference>
<proteinExistence type="inferred from homology"/>
<dbReference type="RefSeq" id="WP_133880756.1">
    <property type="nucleotide sequence ID" value="NZ_MWIN01000001.1"/>
</dbReference>
<dbReference type="PANTHER" id="PTHR30419">
    <property type="entry name" value="HTH-TYPE TRANSCRIPTIONAL REGULATOR YBHD"/>
    <property type="match status" value="1"/>
</dbReference>
<dbReference type="PROSITE" id="PS50931">
    <property type="entry name" value="HTH_LYSR"/>
    <property type="match status" value="1"/>
</dbReference>
<evidence type="ECO:0000256" key="2">
    <source>
        <dbReference type="ARBA" id="ARBA00023015"/>
    </source>
</evidence>
<keyword evidence="3" id="KW-0238">DNA-binding</keyword>
<evidence type="ECO:0000313" key="6">
    <source>
        <dbReference type="EMBL" id="TDU32240.1"/>
    </source>
</evidence>
<keyword evidence="2" id="KW-0805">Transcription regulation</keyword>
<dbReference type="InterPro" id="IPR036388">
    <property type="entry name" value="WH-like_DNA-bd_sf"/>
</dbReference>
<dbReference type="SUPFAM" id="SSF46785">
    <property type="entry name" value="Winged helix' DNA-binding domain"/>
    <property type="match status" value="1"/>
</dbReference>
<comment type="similarity">
    <text evidence="1">Belongs to the LysR transcriptional regulatory family.</text>
</comment>
<dbReference type="PRINTS" id="PR00039">
    <property type="entry name" value="HTHLYSR"/>
</dbReference>
<dbReference type="Proteomes" id="UP000295341">
    <property type="component" value="Unassembled WGS sequence"/>
</dbReference>
<name>A0A4R7PFT1_9GAMM</name>
<protein>
    <submittedName>
        <fullName evidence="6">LysR family transcriptional regulator</fullName>
    </submittedName>
</protein>
<dbReference type="InterPro" id="IPR000847">
    <property type="entry name" value="LysR_HTH_N"/>
</dbReference>
<comment type="caution">
    <text evidence="6">The sequence shown here is derived from an EMBL/GenBank/DDBJ whole genome shotgun (WGS) entry which is preliminary data.</text>
</comment>
<keyword evidence="4" id="KW-0804">Transcription</keyword>
<dbReference type="OrthoDB" id="8479357at2"/>
<gene>
    <name evidence="6" type="ORF">DFR24_1629</name>
</gene>
<dbReference type="Pfam" id="PF03466">
    <property type="entry name" value="LysR_substrate"/>
    <property type="match status" value="1"/>
</dbReference>
<dbReference type="GO" id="GO:0003700">
    <property type="term" value="F:DNA-binding transcription factor activity"/>
    <property type="evidence" value="ECO:0007669"/>
    <property type="project" value="InterPro"/>
</dbReference>
<dbReference type="EMBL" id="SOBT01000008">
    <property type="protein sequence ID" value="TDU32240.1"/>
    <property type="molecule type" value="Genomic_DNA"/>
</dbReference>
<evidence type="ECO:0000256" key="3">
    <source>
        <dbReference type="ARBA" id="ARBA00023125"/>
    </source>
</evidence>
<evidence type="ECO:0000259" key="5">
    <source>
        <dbReference type="PROSITE" id="PS50931"/>
    </source>
</evidence>
<dbReference type="GO" id="GO:0005829">
    <property type="term" value="C:cytosol"/>
    <property type="evidence" value="ECO:0007669"/>
    <property type="project" value="TreeGrafter"/>
</dbReference>
<evidence type="ECO:0000256" key="4">
    <source>
        <dbReference type="ARBA" id="ARBA00023163"/>
    </source>
</evidence>
<dbReference type="Pfam" id="PF00126">
    <property type="entry name" value="HTH_1"/>
    <property type="match status" value="1"/>
</dbReference>
<organism evidence="6 7">
    <name type="scientific">Panacagrimonas perspica</name>
    <dbReference type="NCBI Taxonomy" id="381431"/>
    <lineage>
        <taxon>Bacteria</taxon>
        <taxon>Pseudomonadati</taxon>
        <taxon>Pseudomonadota</taxon>
        <taxon>Gammaproteobacteria</taxon>
        <taxon>Nevskiales</taxon>
        <taxon>Nevskiaceae</taxon>
        <taxon>Panacagrimonas</taxon>
    </lineage>
</organism>
<feature type="domain" description="HTH lysR-type" evidence="5">
    <location>
        <begin position="1"/>
        <end position="58"/>
    </location>
</feature>
<dbReference type="Gene3D" id="3.40.190.290">
    <property type="match status" value="1"/>
</dbReference>
<dbReference type="SUPFAM" id="SSF53850">
    <property type="entry name" value="Periplasmic binding protein-like II"/>
    <property type="match status" value="1"/>
</dbReference>
<dbReference type="InterPro" id="IPR036390">
    <property type="entry name" value="WH_DNA-bd_sf"/>
</dbReference>
<accession>A0A4R7PFT1</accession>
<dbReference type="GO" id="GO:0003677">
    <property type="term" value="F:DNA binding"/>
    <property type="evidence" value="ECO:0007669"/>
    <property type="project" value="UniProtKB-KW"/>
</dbReference>
<evidence type="ECO:0000256" key="1">
    <source>
        <dbReference type="ARBA" id="ARBA00009437"/>
    </source>
</evidence>
<evidence type="ECO:0000313" key="7">
    <source>
        <dbReference type="Proteomes" id="UP000295341"/>
    </source>
</evidence>
<keyword evidence="7" id="KW-1185">Reference proteome</keyword>
<reference evidence="6 7" key="1">
    <citation type="submission" date="2019-03" db="EMBL/GenBank/DDBJ databases">
        <title>Genomic Encyclopedia of Type Strains, Phase IV (KMG-IV): sequencing the most valuable type-strain genomes for metagenomic binning, comparative biology and taxonomic classification.</title>
        <authorList>
            <person name="Goeker M."/>
        </authorList>
    </citation>
    <scope>NUCLEOTIDE SEQUENCE [LARGE SCALE GENOMIC DNA]</scope>
    <source>
        <strain evidence="6 7">DSM 26377</strain>
    </source>
</reference>
<dbReference type="InterPro" id="IPR050950">
    <property type="entry name" value="HTH-type_LysR_regulators"/>
</dbReference>
<dbReference type="FunFam" id="1.10.10.10:FF:000001">
    <property type="entry name" value="LysR family transcriptional regulator"/>
    <property type="match status" value="1"/>
</dbReference>
<dbReference type="InterPro" id="IPR005119">
    <property type="entry name" value="LysR_subst-bd"/>
</dbReference>
<sequence length="326" mass="35669">MDIKQLRYFVGIADSGSLMKASERLHVAQPALSVQLGNLESELGVALMQRNSRGVELTAEGKELYERATTILKYHRETIESIKGRQTRTSGTVSLGIPSSASPMLAPLLYDRVRKELPNISLYITDASTASLYEWLLEGRLDLSILFSLPEDTPCEVIPLGVEEFCLVGRHDGKPYAPTIDFERLFDHPLVMPCRSSTWRKILDDVAERFGRRLESPMETESASVMKAVAMSGQAFCLLPASCVEEEKAQGIFRVQRVVNPEFRGVLSLAGMTTAVAHPARRAVRDLVVDVVKKQGASMSGVDAGDLSSATPVLRAVPGRVPPASN</sequence>